<feature type="binding site" evidence="6">
    <location>
        <position position="25"/>
    </location>
    <ligand>
        <name>S-adenosyl-L-methionine</name>
        <dbReference type="ChEBI" id="CHEBI:59789"/>
    </ligand>
</feature>
<dbReference type="InterPro" id="IPR029063">
    <property type="entry name" value="SAM-dependent_MTases_sf"/>
</dbReference>
<feature type="binding site" evidence="6">
    <location>
        <position position="116"/>
    </location>
    <ligand>
        <name>S-adenosyl-L-methionine</name>
        <dbReference type="ChEBI" id="CHEBI:59789"/>
    </ligand>
</feature>
<comment type="caution">
    <text evidence="9">The sequence shown here is derived from an EMBL/GenBank/DDBJ whole genome shotgun (WGS) entry which is preliminary data.</text>
</comment>
<dbReference type="InterPro" id="IPR011530">
    <property type="entry name" value="rRNA_adenine_dimethylase"/>
</dbReference>
<evidence type="ECO:0000256" key="6">
    <source>
        <dbReference type="PROSITE-ProRule" id="PRU01026"/>
    </source>
</evidence>
<accession>A0ABQ8YL75</accession>
<dbReference type="GO" id="GO:0016740">
    <property type="term" value="F:transferase activity"/>
    <property type="evidence" value="ECO:0007669"/>
    <property type="project" value="UniProtKB-KW"/>
</dbReference>
<dbReference type="Pfam" id="PF00398">
    <property type="entry name" value="RrnaAD"/>
    <property type="match status" value="1"/>
</dbReference>
<comment type="similarity">
    <text evidence="6 7">Belongs to the class I-like SAM-binding methyltransferase superfamily. rRNA adenine N(6)-methyltransferase family.</text>
</comment>
<feature type="binding site" evidence="6">
    <location>
        <position position="73"/>
    </location>
    <ligand>
        <name>S-adenosyl-L-methionine</name>
        <dbReference type="ChEBI" id="CHEBI:59789"/>
    </ligand>
</feature>
<evidence type="ECO:0000256" key="7">
    <source>
        <dbReference type="RuleBase" id="RU362106"/>
    </source>
</evidence>
<evidence type="ECO:0000259" key="8">
    <source>
        <dbReference type="SMART" id="SM00650"/>
    </source>
</evidence>
<gene>
    <name evidence="9" type="ORF">M0813_20362</name>
</gene>
<evidence type="ECO:0000313" key="9">
    <source>
        <dbReference type="EMBL" id="KAJ6245409.1"/>
    </source>
</evidence>
<dbReference type="PANTHER" id="PTHR11727">
    <property type="entry name" value="DIMETHYLADENOSINE TRANSFERASE"/>
    <property type="match status" value="1"/>
</dbReference>
<dbReference type="InterPro" id="IPR020598">
    <property type="entry name" value="rRNA_Ade_methylase_Trfase_N"/>
</dbReference>
<protein>
    <recommendedName>
        <fullName evidence="7">rRNA adenine N(6)-methyltransferase</fullName>
        <ecNumber evidence="7">2.1.1.-</ecNumber>
    </recommendedName>
</protein>
<keyword evidence="2 6" id="KW-0489">Methyltransferase</keyword>
<keyword evidence="10" id="KW-1185">Reference proteome</keyword>
<keyword evidence="3 6" id="KW-0808">Transferase</keyword>
<feature type="domain" description="Ribosomal RNA adenine methylase transferase N-terminal" evidence="8">
    <location>
        <begin position="32"/>
        <end position="201"/>
    </location>
</feature>
<dbReference type="Gene3D" id="1.10.8.480">
    <property type="match status" value="1"/>
</dbReference>
<dbReference type="CDD" id="cd02440">
    <property type="entry name" value="AdoMet_MTases"/>
    <property type="match status" value="1"/>
</dbReference>
<feature type="binding site" evidence="6">
    <location>
        <position position="101"/>
    </location>
    <ligand>
        <name>S-adenosyl-L-methionine</name>
        <dbReference type="ChEBI" id="CHEBI:59789"/>
    </ligand>
</feature>
<dbReference type="EC" id="2.1.1.-" evidence="7"/>
<name>A0ABQ8YL75_9EUKA</name>
<dbReference type="InterPro" id="IPR020596">
    <property type="entry name" value="rRNA_Ade_Mease_Trfase_CS"/>
</dbReference>
<keyword evidence="4 6" id="KW-0949">S-adenosyl-L-methionine</keyword>
<sequence length="302" mass="35080">MSRTHKRTSQTGMGASLMKKHFGQHLLRNPLVVKSIVEKAKIKPTDIVLEIGPGTGNLTVKLLEKAKRVIAIEFDPRMVVELQKRMQGHQYAKKLEIIQGDAIKIDFPFFNVCVANLPYNISSPFVFKLLTHEPIFRHAVVMFQREFAMRLIARPENNLYCRLSVNTQLLSEVKHLLKVAKNNFKPPPKVDSSVVMIKPRNPRPEIQFTEWDGFIRLCFLRKNKTLGAIFKQKKVLLMLEENYKTYTALKNIRVPKNRKTMKEMVLDVLEKTKYMGKRARTLDIDDFLFLLKNFNEADIHFA</sequence>
<reference evidence="9" key="1">
    <citation type="submission" date="2022-08" db="EMBL/GenBank/DDBJ databases">
        <title>Novel sulfate-reducing endosymbionts in the free-living metamonad Anaeramoeba.</title>
        <authorList>
            <person name="Jerlstrom-Hultqvist J."/>
            <person name="Cepicka I."/>
            <person name="Gallot-Lavallee L."/>
            <person name="Salas-Leiva D."/>
            <person name="Curtis B.A."/>
            <person name="Zahonova K."/>
            <person name="Pipaliya S."/>
            <person name="Dacks J."/>
            <person name="Roger A.J."/>
        </authorList>
    </citation>
    <scope>NUCLEOTIDE SEQUENCE</scope>
    <source>
        <strain evidence="9">Schooner1</strain>
    </source>
</reference>
<dbReference type="NCBIfam" id="TIGR00755">
    <property type="entry name" value="ksgA"/>
    <property type="match status" value="1"/>
</dbReference>
<keyword evidence="1 7" id="KW-0698">rRNA processing</keyword>
<dbReference type="EMBL" id="JAOAOG010000145">
    <property type="protein sequence ID" value="KAJ6245409.1"/>
    <property type="molecule type" value="Genomic_DNA"/>
</dbReference>
<dbReference type="InterPro" id="IPR001737">
    <property type="entry name" value="KsgA/Erm"/>
</dbReference>
<evidence type="ECO:0000256" key="4">
    <source>
        <dbReference type="ARBA" id="ARBA00022691"/>
    </source>
</evidence>
<dbReference type="HAMAP" id="MF_00607">
    <property type="entry name" value="16SrRNA_methyltr_A"/>
    <property type="match status" value="1"/>
</dbReference>
<evidence type="ECO:0000256" key="1">
    <source>
        <dbReference type="ARBA" id="ARBA00022552"/>
    </source>
</evidence>
<proteinExistence type="inferred from homology"/>
<dbReference type="PROSITE" id="PS51689">
    <property type="entry name" value="SAM_RNA_A_N6_MT"/>
    <property type="match status" value="1"/>
</dbReference>
<feature type="binding site" evidence="6">
    <location>
        <position position="52"/>
    </location>
    <ligand>
        <name>S-adenosyl-L-methionine</name>
        <dbReference type="ChEBI" id="CHEBI:59789"/>
    </ligand>
</feature>
<organism evidence="9 10">
    <name type="scientific">Anaeramoeba flamelloides</name>
    <dbReference type="NCBI Taxonomy" id="1746091"/>
    <lineage>
        <taxon>Eukaryota</taxon>
        <taxon>Metamonada</taxon>
        <taxon>Anaeramoebidae</taxon>
        <taxon>Anaeramoeba</taxon>
    </lineage>
</organism>
<dbReference type="PANTHER" id="PTHR11727:SF7">
    <property type="entry name" value="DIMETHYLADENOSINE TRANSFERASE-RELATED"/>
    <property type="match status" value="1"/>
</dbReference>
<dbReference type="Gene3D" id="3.40.50.150">
    <property type="entry name" value="Vaccinia Virus protein VP39"/>
    <property type="match status" value="1"/>
</dbReference>
<evidence type="ECO:0000256" key="2">
    <source>
        <dbReference type="ARBA" id="ARBA00022603"/>
    </source>
</evidence>
<feature type="binding site" evidence="6">
    <location>
        <position position="27"/>
    </location>
    <ligand>
        <name>S-adenosyl-L-methionine</name>
        <dbReference type="ChEBI" id="CHEBI:59789"/>
    </ligand>
</feature>
<evidence type="ECO:0000313" key="10">
    <source>
        <dbReference type="Proteomes" id="UP001150062"/>
    </source>
</evidence>
<keyword evidence="5 6" id="KW-0694">RNA-binding</keyword>
<dbReference type="SMART" id="SM00650">
    <property type="entry name" value="rADc"/>
    <property type="match status" value="1"/>
</dbReference>
<dbReference type="PROSITE" id="PS01131">
    <property type="entry name" value="RRNA_A_DIMETH"/>
    <property type="match status" value="1"/>
</dbReference>
<evidence type="ECO:0000256" key="3">
    <source>
        <dbReference type="ARBA" id="ARBA00022679"/>
    </source>
</evidence>
<evidence type="ECO:0000256" key="5">
    <source>
        <dbReference type="ARBA" id="ARBA00022884"/>
    </source>
</evidence>
<dbReference type="SUPFAM" id="SSF53335">
    <property type="entry name" value="S-adenosyl-L-methionine-dependent methyltransferases"/>
    <property type="match status" value="1"/>
</dbReference>
<dbReference type="Proteomes" id="UP001150062">
    <property type="component" value="Unassembled WGS sequence"/>
</dbReference>